<dbReference type="CDD" id="cd03820">
    <property type="entry name" value="GT4_AmsD-like"/>
    <property type="match status" value="1"/>
</dbReference>
<accession>A0ABU2SJ05</accession>
<evidence type="ECO:0000259" key="3">
    <source>
        <dbReference type="Pfam" id="PF00534"/>
    </source>
</evidence>
<dbReference type="EMBL" id="JAVRFI010000003">
    <property type="protein sequence ID" value="MDT0448885.1"/>
    <property type="molecule type" value="Genomic_DNA"/>
</dbReference>
<dbReference type="Gene3D" id="3.40.50.2000">
    <property type="entry name" value="Glycogen Phosphorylase B"/>
    <property type="match status" value="2"/>
</dbReference>
<dbReference type="GO" id="GO:0016757">
    <property type="term" value="F:glycosyltransferase activity"/>
    <property type="evidence" value="ECO:0007669"/>
    <property type="project" value="UniProtKB-KW"/>
</dbReference>
<dbReference type="InterPro" id="IPR001296">
    <property type="entry name" value="Glyco_trans_1"/>
</dbReference>
<dbReference type="Proteomes" id="UP001180531">
    <property type="component" value="Unassembled WGS sequence"/>
</dbReference>
<proteinExistence type="predicted"/>
<evidence type="ECO:0000313" key="5">
    <source>
        <dbReference type="Proteomes" id="UP001180531"/>
    </source>
</evidence>
<dbReference type="SUPFAM" id="SSF53756">
    <property type="entry name" value="UDP-Glycosyltransferase/glycogen phosphorylase"/>
    <property type="match status" value="1"/>
</dbReference>
<evidence type="ECO:0000256" key="1">
    <source>
        <dbReference type="ARBA" id="ARBA00021292"/>
    </source>
</evidence>
<dbReference type="PANTHER" id="PTHR12526:SF627">
    <property type="entry name" value="D-RHAMNOSYLTRANSFERASE WBPZ"/>
    <property type="match status" value="1"/>
</dbReference>
<name>A0ABU2SJ05_9ACTN</name>
<sequence length="694" mass="75358">MKISFLLQNAYGIGGTIRSTFNVAGALAARHDVEIVSVIRSGEKPRLTLHPGVRLINLIDQRPDKGSDVDNALLTQDSHYIPPVEAKGAHFSALTDQRVAEHLGATDADVVIATRPGLVMYLAEFGQDRYLRIGQEHRIYGTHEAAIRAYQDASIPHLDAHTTVSEADAVTHREQLPGIKTKIACIPNGCPPSEVETADPDSKLVVAAGRLIPVKRYDLLIAAWATVAAAHPDWKLRLYGRGPEQAKIRAQIDRLGLNESLTLMGAHSPIETEWAKGSIAAVTSREESFGMTIVEAMGCGVPVVATDCPHGPGEIISDGEDGLLVPVGDSDAIAKGLLKLIEDDELRRTMGAAARISARRYAPERIADAYLELIDSLGGPHRTADAQATATKPARPPLTRRLRRTVGRLVRPLRRQPAPPREKKVLKDIVVRKPLRPLASCRVNSEGDIVVSVDPKGVSGENLSLTVTRRKENKPFAAPLKPPAEAGAPWTAVLKRSELRLGEGRWDLHVLRADDRARRRVTAHLPEGRRLLTLDPLPGAPFTWWIPYATVDGYLALRAWHRDGHAEARALKTTEGTLTVEGTLYGAEFTDGTAPLLVGTPRGDAASEVTAEIEVLDATAFRATLPYERLREARGGEEAATWDLALRVAPDAAPIRIGRLVGDIVDRNKTDIYPVVAGVRPYFTVTSDLAVNLP</sequence>
<dbReference type="Pfam" id="PF00534">
    <property type="entry name" value="Glycos_transf_1"/>
    <property type="match status" value="1"/>
</dbReference>
<protein>
    <recommendedName>
        <fullName evidence="1">D-inositol 3-phosphate glycosyltransferase</fullName>
    </recommendedName>
</protein>
<keyword evidence="2 4" id="KW-0808">Transferase</keyword>
<dbReference type="RefSeq" id="WP_311608911.1">
    <property type="nucleotide sequence ID" value="NZ_JAVRFI010000003.1"/>
</dbReference>
<keyword evidence="5" id="KW-1185">Reference proteome</keyword>
<feature type="domain" description="Glycosyl transferase family 1" evidence="3">
    <location>
        <begin position="196"/>
        <end position="355"/>
    </location>
</feature>
<reference evidence="4" key="1">
    <citation type="submission" date="2024-05" db="EMBL/GenBank/DDBJ databases">
        <title>30 novel species of actinomycetes from the DSMZ collection.</title>
        <authorList>
            <person name="Nouioui I."/>
        </authorList>
    </citation>
    <scope>NUCLEOTIDE SEQUENCE</scope>
    <source>
        <strain evidence="4">DSM 40473</strain>
    </source>
</reference>
<organism evidence="4 5">
    <name type="scientific">Streptomyces hesseae</name>
    <dbReference type="NCBI Taxonomy" id="3075519"/>
    <lineage>
        <taxon>Bacteria</taxon>
        <taxon>Bacillati</taxon>
        <taxon>Actinomycetota</taxon>
        <taxon>Actinomycetes</taxon>
        <taxon>Kitasatosporales</taxon>
        <taxon>Streptomycetaceae</taxon>
        <taxon>Streptomyces</taxon>
    </lineage>
</organism>
<comment type="caution">
    <text evidence="4">The sequence shown here is derived from an EMBL/GenBank/DDBJ whole genome shotgun (WGS) entry which is preliminary data.</text>
</comment>
<gene>
    <name evidence="4" type="ORF">RM609_07290</name>
</gene>
<dbReference type="PANTHER" id="PTHR12526">
    <property type="entry name" value="GLYCOSYLTRANSFERASE"/>
    <property type="match status" value="1"/>
</dbReference>
<evidence type="ECO:0000256" key="2">
    <source>
        <dbReference type="ARBA" id="ARBA00022679"/>
    </source>
</evidence>
<keyword evidence="4" id="KW-0328">Glycosyltransferase</keyword>
<evidence type="ECO:0000313" key="4">
    <source>
        <dbReference type="EMBL" id="MDT0448885.1"/>
    </source>
</evidence>